<evidence type="ECO:0000256" key="2">
    <source>
        <dbReference type="ARBA" id="ARBA00013081"/>
    </source>
</evidence>
<dbReference type="EC" id="3.1.3.16" evidence="2"/>
<dbReference type="Gene3D" id="3.60.21.10">
    <property type="match status" value="1"/>
</dbReference>
<dbReference type="GO" id="GO:0046872">
    <property type="term" value="F:metal ion binding"/>
    <property type="evidence" value="ECO:0007669"/>
    <property type="project" value="UniProtKB-KW"/>
</dbReference>
<dbReference type="GO" id="GO:0004722">
    <property type="term" value="F:protein serine/threonine phosphatase activity"/>
    <property type="evidence" value="ECO:0007669"/>
    <property type="project" value="UniProtKB-EC"/>
</dbReference>
<feature type="domain" description="Serine-threonine protein phosphatase N-terminal" evidence="6">
    <location>
        <begin position="2"/>
        <end position="48"/>
    </location>
</feature>
<dbReference type="InterPro" id="IPR029052">
    <property type="entry name" value="Metallo-depent_PP-like"/>
</dbReference>
<keyword evidence="3" id="KW-0479">Metal-binding</keyword>
<dbReference type="Pfam" id="PF16891">
    <property type="entry name" value="STPPase_N"/>
    <property type="match status" value="1"/>
</dbReference>
<evidence type="ECO:0000256" key="1">
    <source>
        <dbReference type="ARBA" id="ARBA00001936"/>
    </source>
</evidence>
<organism evidence="7 8">
    <name type="scientific">Punica granatum</name>
    <name type="common">Pomegranate</name>
    <dbReference type="NCBI Taxonomy" id="22663"/>
    <lineage>
        <taxon>Eukaryota</taxon>
        <taxon>Viridiplantae</taxon>
        <taxon>Streptophyta</taxon>
        <taxon>Embryophyta</taxon>
        <taxon>Tracheophyta</taxon>
        <taxon>Spermatophyta</taxon>
        <taxon>Magnoliopsida</taxon>
        <taxon>eudicotyledons</taxon>
        <taxon>Gunneridae</taxon>
        <taxon>Pentapetalae</taxon>
        <taxon>rosids</taxon>
        <taxon>malvids</taxon>
        <taxon>Myrtales</taxon>
        <taxon>Lythraceae</taxon>
        <taxon>Punica</taxon>
    </lineage>
</organism>
<evidence type="ECO:0000256" key="5">
    <source>
        <dbReference type="ARBA" id="ARBA00023211"/>
    </source>
</evidence>
<keyword evidence="5" id="KW-0464">Manganese</keyword>
<evidence type="ECO:0000256" key="4">
    <source>
        <dbReference type="ARBA" id="ARBA00022801"/>
    </source>
</evidence>
<dbReference type="EMBL" id="MTKT01000670">
    <property type="protein sequence ID" value="OWM89223.1"/>
    <property type="molecule type" value="Genomic_DNA"/>
</dbReference>
<protein>
    <recommendedName>
        <fullName evidence="2">protein-serine/threonine phosphatase</fullName>
        <ecNumber evidence="2">3.1.3.16</ecNumber>
    </recommendedName>
</protein>
<comment type="cofactor">
    <cofactor evidence="1">
        <name>Mn(2+)</name>
        <dbReference type="ChEBI" id="CHEBI:29035"/>
    </cofactor>
</comment>
<evidence type="ECO:0000313" key="7">
    <source>
        <dbReference type="EMBL" id="OWM89223.1"/>
    </source>
</evidence>
<accession>A0A218XW70</accession>
<dbReference type="InterPro" id="IPR031675">
    <property type="entry name" value="STPPase_N"/>
</dbReference>
<dbReference type="Proteomes" id="UP000197138">
    <property type="component" value="Unassembled WGS sequence"/>
</dbReference>
<name>A0A218XW70_PUNGR</name>
<evidence type="ECO:0000259" key="6">
    <source>
        <dbReference type="Pfam" id="PF16891"/>
    </source>
</evidence>
<dbReference type="AlphaFoldDB" id="A0A218XW70"/>
<comment type="caution">
    <text evidence="7">The sequence shown here is derived from an EMBL/GenBank/DDBJ whole genome shotgun (WGS) entry which is preliminary data.</text>
</comment>
<sequence>MLDDIIIRLLEGRGRPGKLVELSETEIRQLCVTSRNIFLQQPNLLELESPIKICGKALICLFCCVRIDLVCFGFVREYRFSEDLSFSFLSDDF</sequence>
<evidence type="ECO:0000313" key="8">
    <source>
        <dbReference type="Proteomes" id="UP000197138"/>
    </source>
</evidence>
<keyword evidence="4" id="KW-0378">Hydrolase</keyword>
<proteinExistence type="predicted"/>
<reference evidence="8" key="1">
    <citation type="journal article" date="2017" name="Plant J.">
        <title>The pomegranate (Punica granatum L.) genome and the genomics of punicalagin biosynthesis.</title>
        <authorList>
            <person name="Qin G."/>
            <person name="Xu C."/>
            <person name="Ming R."/>
            <person name="Tang H."/>
            <person name="Guyot R."/>
            <person name="Kramer E.M."/>
            <person name="Hu Y."/>
            <person name="Yi X."/>
            <person name="Qi Y."/>
            <person name="Xu X."/>
            <person name="Gao Z."/>
            <person name="Pan H."/>
            <person name="Jian J."/>
            <person name="Tian Y."/>
            <person name="Yue Z."/>
            <person name="Xu Y."/>
        </authorList>
    </citation>
    <scope>NUCLEOTIDE SEQUENCE [LARGE SCALE GENOMIC DNA]</scope>
    <source>
        <strain evidence="8">cv. Dabenzi</strain>
    </source>
</reference>
<gene>
    <name evidence="7" type="ORF">CDL15_Pgr010510</name>
</gene>
<evidence type="ECO:0000256" key="3">
    <source>
        <dbReference type="ARBA" id="ARBA00022723"/>
    </source>
</evidence>